<proteinExistence type="predicted"/>
<protein>
    <submittedName>
        <fullName evidence="1">Uncharacterized protein</fullName>
    </submittedName>
</protein>
<gene>
    <name evidence="1" type="ORF">E5988_06130</name>
</gene>
<keyword evidence="2" id="KW-1185">Reference proteome</keyword>
<dbReference type="EMBL" id="SSTI01000004">
    <property type="protein sequence ID" value="THG40406.1"/>
    <property type="molecule type" value="Genomic_DNA"/>
</dbReference>
<evidence type="ECO:0000313" key="2">
    <source>
        <dbReference type="Proteomes" id="UP000308038"/>
    </source>
</evidence>
<evidence type="ECO:0000313" key="1">
    <source>
        <dbReference type="EMBL" id="THG40406.1"/>
    </source>
</evidence>
<accession>A0ABY2QK90</accession>
<sequence length="97" mass="11046">MASAAALPQHLSTFRIFPPPLYTAVRNEWFAKRSVTMPHDRIIAVGLLTERDLRVLGEGFNRVFAVEDVKDFDNLLARLDHIEATPPTHSRHDPRKS</sequence>
<organism evidence="1 2">
    <name type="scientific">Sphingomonas olei</name>
    <dbReference type="NCBI Taxonomy" id="1886787"/>
    <lineage>
        <taxon>Bacteria</taxon>
        <taxon>Pseudomonadati</taxon>
        <taxon>Pseudomonadota</taxon>
        <taxon>Alphaproteobacteria</taxon>
        <taxon>Sphingomonadales</taxon>
        <taxon>Sphingomonadaceae</taxon>
        <taxon>Sphingomonas</taxon>
    </lineage>
</organism>
<comment type="caution">
    <text evidence="1">The sequence shown here is derived from an EMBL/GenBank/DDBJ whole genome shotgun (WGS) entry which is preliminary data.</text>
</comment>
<dbReference type="RefSeq" id="WP_211095207.1">
    <property type="nucleotide sequence ID" value="NZ_SSTI01000004.1"/>
</dbReference>
<reference evidence="1 2" key="1">
    <citation type="submission" date="2019-04" db="EMBL/GenBank/DDBJ databases">
        <title>Microbes associate with the intestines of laboratory mice.</title>
        <authorList>
            <person name="Navarre W."/>
            <person name="Wong E."/>
            <person name="Huang K.C."/>
            <person name="Tropini C."/>
            <person name="Ng K."/>
            <person name="Yu B."/>
        </authorList>
    </citation>
    <scope>NUCLEOTIDE SEQUENCE [LARGE SCALE GENOMIC DNA]</scope>
    <source>
        <strain evidence="1 2">NM83_B4-11</strain>
    </source>
</reference>
<dbReference type="Proteomes" id="UP000308038">
    <property type="component" value="Unassembled WGS sequence"/>
</dbReference>
<name>A0ABY2QK90_9SPHN</name>